<keyword evidence="3" id="KW-0326">Glycosidase</keyword>
<dbReference type="Pfam" id="PF16355">
    <property type="entry name" value="DUF4982"/>
    <property type="match status" value="1"/>
</dbReference>
<dbReference type="Pfam" id="PF00703">
    <property type="entry name" value="Glyco_hydro_2"/>
    <property type="match status" value="1"/>
</dbReference>
<dbReference type="InterPro" id="IPR006102">
    <property type="entry name" value="Ig-like_GH2"/>
</dbReference>
<keyword evidence="11" id="KW-1185">Reference proteome</keyword>
<comment type="similarity">
    <text evidence="1">Belongs to the glycosyl hydrolase 2 family.</text>
</comment>
<evidence type="ECO:0000259" key="5">
    <source>
        <dbReference type="Pfam" id="PF00703"/>
    </source>
</evidence>
<dbReference type="InterPro" id="IPR051913">
    <property type="entry name" value="GH2_Domain-Containing"/>
</dbReference>
<organism evidence="10 11">
    <name type="scientific">Microbacterium panaciterrae</name>
    <dbReference type="NCBI Taxonomy" id="985759"/>
    <lineage>
        <taxon>Bacteria</taxon>
        <taxon>Bacillati</taxon>
        <taxon>Actinomycetota</taxon>
        <taxon>Actinomycetes</taxon>
        <taxon>Micrococcales</taxon>
        <taxon>Microbacteriaceae</taxon>
        <taxon>Microbacterium</taxon>
    </lineage>
</organism>
<dbReference type="InterPro" id="IPR032311">
    <property type="entry name" value="DUF4982"/>
</dbReference>
<accession>A0ABP8PQN1</accession>
<dbReference type="Gene3D" id="3.20.20.80">
    <property type="entry name" value="Glycosidases"/>
    <property type="match status" value="1"/>
</dbReference>
<proteinExistence type="inferred from homology"/>
<dbReference type="InterPro" id="IPR054593">
    <property type="entry name" value="Beta-mannosidase-like_N2"/>
</dbReference>
<keyword evidence="2 10" id="KW-0378">Hydrolase</keyword>
<dbReference type="InterPro" id="IPR006103">
    <property type="entry name" value="Glyco_hydro_2_cat"/>
</dbReference>
<evidence type="ECO:0000313" key="11">
    <source>
        <dbReference type="Proteomes" id="UP001500731"/>
    </source>
</evidence>
<evidence type="ECO:0000313" key="10">
    <source>
        <dbReference type="EMBL" id="GAA4491528.1"/>
    </source>
</evidence>
<reference evidence="11" key="1">
    <citation type="journal article" date="2019" name="Int. J. Syst. Evol. Microbiol.">
        <title>The Global Catalogue of Microorganisms (GCM) 10K type strain sequencing project: providing services to taxonomists for standard genome sequencing and annotation.</title>
        <authorList>
            <consortium name="The Broad Institute Genomics Platform"/>
            <consortium name="The Broad Institute Genome Sequencing Center for Infectious Disease"/>
            <person name="Wu L."/>
            <person name="Ma J."/>
        </authorList>
    </citation>
    <scope>NUCLEOTIDE SEQUENCE [LARGE SCALE GENOMIC DNA]</scope>
    <source>
        <strain evidence="11">JCM 17839</strain>
    </source>
</reference>
<dbReference type="PANTHER" id="PTHR42732">
    <property type="entry name" value="BETA-GALACTOSIDASE"/>
    <property type="match status" value="1"/>
</dbReference>
<dbReference type="SUPFAM" id="SSF49303">
    <property type="entry name" value="beta-Galactosidase/glucuronidase domain"/>
    <property type="match status" value="1"/>
</dbReference>
<dbReference type="Pfam" id="PF02836">
    <property type="entry name" value="Glyco_hydro_2_C"/>
    <property type="match status" value="1"/>
</dbReference>
<dbReference type="SUPFAM" id="SSF49785">
    <property type="entry name" value="Galactose-binding domain-like"/>
    <property type="match status" value="1"/>
</dbReference>
<dbReference type="EMBL" id="BAABGP010000026">
    <property type="protein sequence ID" value="GAA4491528.1"/>
    <property type="molecule type" value="Genomic_DNA"/>
</dbReference>
<evidence type="ECO:0000259" key="8">
    <source>
        <dbReference type="Pfam" id="PF18565"/>
    </source>
</evidence>
<dbReference type="Pfam" id="PF18565">
    <property type="entry name" value="Glyco_hydro2_C5"/>
    <property type="match status" value="1"/>
</dbReference>
<dbReference type="Proteomes" id="UP001500731">
    <property type="component" value="Unassembled WGS sequence"/>
</dbReference>
<dbReference type="Pfam" id="PF22666">
    <property type="entry name" value="Glyco_hydro_2_N2"/>
    <property type="match status" value="1"/>
</dbReference>
<evidence type="ECO:0000256" key="2">
    <source>
        <dbReference type="ARBA" id="ARBA00022801"/>
    </source>
</evidence>
<feature type="domain" description="Beta-mannosidase-like galactose-binding" evidence="9">
    <location>
        <begin position="55"/>
        <end position="126"/>
    </location>
</feature>
<protein>
    <submittedName>
        <fullName evidence="10">Glycoside hydrolase family 2 TIM barrel-domain containing protein</fullName>
    </submittedName>
</protein>
<feature type="domain" description="Glycoside hydrolase family 2 catalytic" evidence="6">
    <location>
        <begin position="260"/>
        <end position="412"/>
    </location>
</feature>
<evidence type="ECO:0000259" key="6">
    <source>
        <dbReference type="Pfam" id="PF02836"/>
    </source>
</evidence>
<evidence type="ECO:0000259" key="7">
    <source>
        <dbReference type="Pfam" id="PF16355"/>
    </source>
</evidence>
<dbReference type="InterPro" id="IPR040605">
    <property type="entry name" value="Glyco_hydro2_dom5"/>
</dbReference>
<dbReference type="InterPro" id="IPR017853">
    <property type="entry name" value="GH"/>
</dbReference>
<dbReference type="PANTHER" id="PTHR42732:SF1">
    <property type="entry name" value="BETA-MANNOSIDASE"/>
    <property type="match status" value="1"/>
</dbReference>
<evidence type="ECO:0000259" key="9">
    <source>
        <dbReference type="Pfam" id="PF22666"/>
    </source>
</evidence>
<dbReference type="SUPFAM" id="SSF51445">
    <property type="entry name" value="(Trans)glycosidases"/>
    <property type="match status" value="1"/>
</dbReference>
<dbReference type="InterPro" id="IPR036156">
    <property type="entry name" value="Beta-gal/glucu_dom_sf"/>
</dbReference>
<gene>
    <name evidence="10" type="ORF">GCM10023171_35510</name>
</gene>
<sequence length="802" mass="87122">MTVHGTQLLADDWTVRSLPRGNPVPVHLPHDAMISEPRTANAASGAHGAFFPGGRYEYSKRLTVPTDASRVSLLFEGVQGIATVSVDGTVAGSNASPYREFEVDISHLARPGAEHNIVVQVDNSMLPSARWYTGSGIYRPVWMRATGPARFEVDGIDLRVRLTEDGCELQFVTTVETTVASDSPVDLSVRLELSDEGHLIGYASGPPGSMSLRVANPTAWTDTNPHLYSLTVTVLADGQESERVEHKIGLRTVEVDPRRGLLINGHPTLLRGACIHHDNGILGAATFREAEYRRARILKEQGYNAIRSAHNPLSRAFLDACDELGLYVLDELTDVWFTPKTPYDSASQFEETWPKDLKSMVAKDRLRPSVIMYSIGNEISESATRAGVSTAQEISSSLRELDPSRPTTLATNFVLSMLAGSPDHAEDHSPDTSKPAGPTSTTVNALSNRIGRATRLVTRLPKADSVSRDAFATVDVAGYNYGWVRYRADARRYPDRVVLGSESFPGEIAEIWPLVEQFPNVIGDFAWTGWEYLGEVGLGTWTYGDDRYRQARAWPQIVGGGGAIDLLGNPSGLMLLARAVWRIDSTPGIAVRPVDHSGQRVNRMLWRGSDAVPSWAWLGCTGRRADVEVYSAADDVELIINGRSLGRRPAGPRHRHAAHFQLDYEPGELVAIARVRGVEIGRSALRSAGKATVHVVPEIEVFDSDKQDLMFVRIELADANGTVEMADDDTVEVTVSGGSLIALGSAAPATTESYTDATHRTYQGRALAVVRPDPKGPGVVVGVISKGHGGSSAHVPLRRAER</sequence>
<name>A0ABP8PQN1_9MICO</name>
<feature type="domain" description="Glycoside hydrolase family 2" evidence="8">
    <location>
        <begin position="695"/>
        <end position="787"/>
    </location>
</feature>
<evidence type="ECO:0000256" key="4">
    <source>
        <dbReference type="SAM" id="MobiDB-lite"/>
    </source>
</evidence>
<feature type="region of interest" description="Disordered" evidence="4">
    <location>
        <begin position="420"/>
        <end position="443"/>
    </location>
</feature>
<dbReference type="InterPro" id="IPR006101">
    <property type="entry name" value="Glyco_hydro_2"/>
</dbReference>
<dbReference type="GO" id="GO:0016787">
    <property type="term" value="F:hydrolase activity"/>
    <property type="evidence" value="ECO:0007669"/>
    <property type="project" value="UniProtKB-KW"/>
</dbReference>
<evidence type="ECO:0000256" key="3">
    <source>
        <dbReference type="ARBA" id="ARBA00023295"/>
    </source>
</evidence>
<dbReference type="Gene3D" id="2.60.40.10">
    <property type="entry name" value="Immunoglobulins"/>
    <property type="match status" value="3"/>
</dbReference>
<dbReference type="Gene3D" id="2.60.120.260">
    <property type="entry name" value="Galactose-binding domain-like"/>
    <property type="match status" value="1"/>
</dbReference>
<feature type="domain" description="DUF4982" evidence="7">
    <location>
        <begin position="622"/>
        <end position="680"/>
    </location>
</feature>
<feature type="domain" description="Glycoside hydrolase family 2 immunoglobulin-like beta-sandwich" evidence="5">
    <location>
        <begin position="156"/>
        <end position="251"/>
    </location>
</feature>
<dbReference type="InterPro" id="IPR013783">
    <property type="entry name" value="Ig-like_fold"/>
</dbReference>
<dbReference type="InterPro" id="IPR008979">
    <property type="entry name" value="Galactose-bd-like_sf"/>
</dbReference>
<evidence type="ECO:0000256" key="1">
    <source>
        <dbReference type="ARBA" id="ARBA00007401"/>
    </source>
</evidence>
<dbReference type="PRINTS" id="PR00132">
    <property type="entry name" value="GLHYDRLASE2"/>
</dbReference>
<comment type="caution">
    <text evidence="10">The sequence shown here is derived from an EMBL/GenBank/DDBJ whole genome shotgun (WGS) entry which is preliminary data.</text>
</comment>